<gene>
    <name evidence="10" type="ORF">A3K06_02020</name>
</gene>
<protein>
    <recommendedName>
        <fullName evidence="9">Type II secretion system protein GspF domain-containing protein</fullName>
    </recommendedName>
</protein>
<name>A0A1F5NEF9_9BACT</name>
<dbReference type="AlphaFoldDB" id="A0A1F5NEF9"/>
<keyword evidence="5 8" id="KW-0812">Transmembrane</keyword>
<feature type="domain" description="Type II secretion system protein GspF" evidence="9">
    <location>
        <begin position="68"/>
        <end position="191"/>
    </location>
</feature>
<dbReference type="PRINTS" id="PR00812">
    <property type="entry name" value="BCTERIALGSPF"/>
</dbReference>
<evidence type="ECO:0000259" key="9">
    <source>
        <dbReference type="Pfam" id="PF00482"/>
    </source>
</evidence>
<dbReference type="Pfam" id="PF00482">
    <property type="entry name" value="T2SSF"/>
    <property type="match status" value="2"/>
</dbReference>
<dbReference type="GO" id="GO:0005886">
    <property type="term" value="C:plasma membrane"/>
    <property type="evidence" value="ECO:0007669"/>
    <property type="project" value="UniProtKB-SubCell"/>
</dbReference>
<dbReference type="Proteomes" id="UP000176547">
    <property type="component" value="Unassembled WGS sequence"/>
</dbReference>
<sequence length="401" mass="43892">MIFTYRAKDERGSPKKGVVEASTLSAASDVLHANGLTVLELTAQAQGIRVEQYLSFLNRVSKKDLVVFSRQLATLINAKVPIVQALEVMVDQVSNRRLKEITEEIINSVVGGKSLSEAMSGFPEAFPEIYLHLIAAGELSGTVDKALNYIADQQEKDYDLSSKIRGAMAYPAFIVGAIVIVGALMFVFVLPQMITVLEEAGVELPITTKILIFATKTVQNYWMFMIGGVVATIVGLRFYIRSPGGRFVWDTLKMRVPVFGKLLLNIYMDRFALNLSSLVAGGIPIVQSLRTVAAIITNVVYRQIILHAAEEVEQGKSIASALADRPEIPKLVSQMVKIGEQTGSLEEILLKVSRFYDKELNNTLNTLTTLLEPFVMILLGIAVAIMVAGILLPIYNLAGAQ</sequence>
<evidence type="ECO:0000313" key="11">
    <source>
        <dbReference type="Proteomes" id="UP000176547"/>
    </source>
</evidence>
<evidence type="ECO:0000256" key="8">
    <source>
        <dbReference type="SAM" id="Phobius"/>
    </source>
</evidence>
<evidence type="ECO:0000256" key="1">
    <source>
        <dbReference type="ARBA" id="ARBA00004429"/>
    </source>
</evidence>
<keyword evidence="4" id="KW-0997">Cell inner membrane</keyword>
<feature type="domain" description="Type II secretion system protein GspF" evidence="9">
    <location>
        <begin position="271"/>
        <end position="393"/>
    </location>
</feature>
<dbReference type="InterPro" id="IPR018076">
    <property type="entry name" value="T2SS_GspF_dom"/>
</dbReference>
<dbReference type="FunFam" id="1.20.81.30:FF:000001">
    <property type="entry name" value="Type II secretion system protein F"/>
    <property type="match status" value="1"/>
</dbReference>
<dbReference type="EMBL" id="MFEG01000019">
    <property type="protein sequence ID" value="OGE76036.1"/>
    <property type="molecule type" value="Genomic_DNA"/>
</dbReference>
<feature type="transmembrane region" description="Helical" evidence="8">
    <location>
        <begin position="168"/>
        <end position="190"/>
    </location>
</feature>
<dbReference type="InterPro" id="IPR003004">
    <property type="entry name" value="GspF/PilC"/>
</dbReference>
<evidence type="ECO:0000256" key="5">
    <source>
        <dbReference type="ARBA" id="ARBA00022692"/>
    </source>
</evidence>
<evidence type="ECO:0000256" key="3">
    <source>
        <dbReference type="ARBA" id="ARBA00022475"/>
    </source>
</evidence>
<comment type="caution">
    <text evidence="10">The sequence shown here is derived from an EMBL/GenBank/DDBJ whole genome shotgun (WGS) entry which is preliminary data.</text>
</comment>
<dbReference type="PANTHER" id="PTHR30012">
    <property type="entry name" value="GENERAL SECRETION PATHWAY PROTEIN"/>
    <property type="match status" value="1"/>
</dbReference>
<dbReference type="Gene3D" id="1.20.81.30">
    <property type="entry name" value="Type II secretion system (T2SS), domain F"/>
    <property type="match status" value="2"/>
</dbReference>
<keyword evidence="7 8" id="KW-0472">Membrane</keyword>
<evidence type="ECO:0000256" key="2">
    <source>
        <dbReference type="ARBA" id="ARBA00005745"/>
    </source>
</evidence>
<comment type="subcellular location">
    <subcellularLocation>
        <location evidence="1">Cell inner membrane</location>
        <topology evidence="1">Multi-pass membrane protein</topology>
    </subcellularLocation>
</comment>
<dbReference type="InterPro" id="IPR042094">
    <property type="entry name" value="T2SS_GspF_sf"/>
</dbReference>
<proteinExistence type="inferred from homology"/>
<comment type="similarity">
    <text evidence="2">Belongs to the GSP F family.</text>
</comment>
<accession>A0A1F5NEF9</accession>
<evidence type="ECO:0000256" key="7">
    <source>
        <dbReference type="ARBA" id="ARBA00023136"/>
    </source>
</evidence>
<organism evidence="10 11">
    <name type="scientific">Candidatus Doudnabacteria bacterium RIFCSPHIGHO2_01_52_17</name>
    <dbReference type="NCBI Taxonomy" id="1817820"/>
    <lineage>
        <taxon>Bacteria</taxon>
        <taxon>Candidatus Doudnaibacteriota</taxon>
    </lineage>
</organism>
<evidence type="ECO:0000313" key="10">
    <source>
        <dbReference type="EMBL" id="OGE76036.1"/>
    </source>
</evidence>
<feature type="transmembrane region" description="Helical" evidence="8">
    <location>
        <begin position="221"/>
        <end position="240"/>
    </location>
</feature>
<evidence type="ECO:0000256" key="6">
    <source>
        <dbReference type="ARBA" id="ARBA00022989"/>
    </source>
</evidence>
<keyword evidence="6 8" id="KW-1133">Transmembrane helix</keyword>
<reference evidence="10 11" key="1">
    <citation type="journal article" date="2016" name="Nat. Commun.">
        <title>Thousands of microbial genomes shed light on interconnected biogeochemical processes in an aquifer system.</title>
        <authorList>
            <person name="Anantharaman K."/>
            <person name="Brown C.T."/>
            <person name="Hug L.A."/>
            <person name="Sharon I."/>
            <person name="Castelle C.J."/>
            <person name="Probst A.J."/>
            <person name="Thomas B.C."/>
            <person name="Singh A."/>
            <person name="Wilkins M.J."/>
            <person name="Karaoz U."/>
            <person name="Brodie E.L."/>
            <person name="Williams K.H."/>
            <person name="Hubbard S.S."/>
            <person name="Banfield J.F."/>
        </authorList>
    </citation>
    <scope>NUCLEOTIDE SEQUENCE [LARGE SCALE GENOMIC DNA]</scope>
</reference>
<evidence type="ECO:0000256" key="4">
    <source>
        <dbReference type="ARBA" id="ARBA00022519"/>
    </source>
</evidence>
<dbReference type="PANTHER" id="PTHR30012:SF0">
    <property type="entry name" value="TYPE II SECRETION SYSTEM PROTEIN F-RELATED"/>
    <property type="match status" value="1"/>
</dbReference>
<keyword evidence="3" id="KW-1003">Cell membrane</keyword>
<feature type="transmembrane region" description="Helical" evidence="8">
    <location>
        <begin position="374"/>
        <end position="395"/>
    </location>
</feature>